<gene>
    <name evidence="1" type="ORF">L323_13200</name>
</gene>
<organism evidence="1 2">
    <name type="scientific">Ruminiclostridium papyrosolvens C7</name>
    <dbReference type="NCBI Taxonomy" id="1330534"/>
    <lineage>
        <taxon>Bacteria</taxon>
        <taxon>Bacillati</taxon>
        <taxon>Bacillota</taxon>
        <taxon>Clostridia</taxon>
        <taxon>Eubacteriales</taxon>
        <taxon>Oscillospiraceae</taxon>
        <taxon>Ruminiclostridium</taxon>
    </lineage>
</organism>
<evidence type="ECO:0000313" key="2">
    <source>
        <dbReference type="Proteomes" id="UP000016860"/>
    </source>
</evidence>
<reference evidence="1 2" key="1">
    <citation type="journal article" date="2013" name="Genome Announc.">
        <title>Draft Genome Sequence of the Cellulolytic Bacterium Clostridium papyrosolvens C7 (ATCC 700395).</title>
        <authorList>
            <person name="Zepeda V."/>
            <person name="Dassa B."/>
            <person name="Borovok I."/>
            <person name="Lamed R."/>
            <person name="Bayer E.A."/>
            <person name="Cate J.H."/>
        </authorList>
    </citation>
    <scope>NUCLEOTIDE SEQUENCE [LARGE SCALE GENOMIC DNA]</scope>
    <source>
        <strain evidence="1 2">C7</strain>
    </source>
</reference>
<proteinExistence type="predicted"/>
<comment type="caution">
    <text evidence="1">The sequence shown here is derived from an EMBL/GenBank/DDBJ whole genome shotgun (WGS) entry which is preliminary data.</text>
</comment>
<dbReference type="Proteomes" id="UP000016860">
    <property type="component" value="Unassembled WGS sequence"/>
</dbReference>
<dbReference type="EMBL" id="ATAY01000063">
    <property type="protein sequence ID" value="EPR10542.1"/>
    <property type="molecule type" value="Genomic_DNA"/>
</dbReference>
<name>U4QZV5_9FIRM</name>
<accession>U4QZV5</accession>
<protein>
    <submittedName>
        <fullName evidence="1">Uncharacterized protein</fullName>
    </submittedName>
</protein>
<sequence length="33" mass="3922">MLHIAICDDMKEDRDSLKYVLAAFMNSKKYEIE</sequence>
<evidence type="ECO:0000313" key="1">
    <source>
        <dbReference type="EMBL" id="EPR10542.1"/>
    </source>
</evidence>
<dbReference type="AlphaFoldDB" id="U4QZV5"/>